<evidence type="ECO:0000256" key="2">
    <source>
        <dbReference type="PROSITE-ProRule" id="PRU00335"/>
    </source>
</evidence>
<dbReference type="EMBL" id="JAEEGC010000039">
    <property type="protein sequence ID" value="MBV7273182.1"/>
    <property type="molecule type" value="Genomic_DNA"/>
</dbReference>
<evidence type="ECO:0000313" key="5">
    <source>
        <dbReference type="Proteomes" id="UP000694308"/>
    </source>
</evidence>
<sequence>MISKSQKNDSQVTKTHNLIQEAFLSLANEKSFEDITVKDISKRASVNRSTFYAHFEDKYNLLDSFITDKFMTIVSSRIHSYTKLTEETLRNLILIMCDYHQSIGSNYTRLYKSATVLNC</sequence>
<dbReference type="PROSITE" id="PS50977">
    <property type="entry name" value="HTH_TETR_2"/>
    <property type="match status" value="1"/>
</dbReference>
<keyword evidence="5" id="KW-1185">Reference proteome</keyword>
<dbReference type="Proteomes" id="UP000694308">
    <property type="component" value="Unassembled WGS sequence"/>
</dbReference>
<reference evidence="4" key="1">
    <citation type="submission" date="2020-12" db="EMBL/GenBank/DDBJ databases">
        <title>Clostridium thailandense sp. nov., a novel acetogenic bacterium isolated from peat land soil in Thailand.</title>
        <authorList>
            <person name="Chaikitkaew S."/>
            <person name="Birkeland N.K."/>
        </authorList>
    </citation>
    <scope>NUCLEOTIDE SEQUENCE</scope>
    <source>
        <strain evidence="4">PL3</strain>
    </source>
</reference>
<gene>
    <name evidence="4" type="ORF">I6U48_09705</name>
</gene>
<dbReference type="PANTHER" id="PTHR43479:SF7">
    <property type="entry name" value="TETR-FAMILY TRANSCRIPTIONAL REGULATOR"/>
    <property type="match status" value="1"/>
</dbReference>
<keyword evidence="1 2" id="KW-0238">DNA-binding</keyword>
<evidence type="ECO:0000313" key="4">
    <source>
        <dbReference type="EMBL" id="MBV7273182.1"/>
    </source>
</evidence>
<organism evidence="4 5">
    <name type="scientific">Clostridium thailandense</name>
    <dbReference type="NCBI Taxonomy" id="2794346"/>
    <lineage>
        <taxon>Bacteria</taxon>
        <taxon>Bacillati</taxon>
        <taxon>Bacillota</taxon>
        <taxon>Clostridia</taxon>
        <taxon>Eubacteriales</taxon>
        <taxon>Clostridiaceae</taxon>
        <taxon>Clostridium</taxon>
    </lineage>
</organism>
<dbReference type="Pfam" id="PF00440">
    <property type="entry name" value="TetR_N"/>
    <property type="match status" value="1"/>
</dbReference>
<comment type="caution">
    <text evidence="4">The sequence shown here is derived from an EMBL/GenBank/DDBJ whole genome shotgun (WGS) entry which is preliminary data.</text>
</comment>
<dbReference type="InterPro" id="IPR050624">
    <property type="entry name" value="HTH-type_Tx_Regulator"/>
</dbReference>
<dbReference type="AlphaFoldDB" id="A0A949TMI0"/>
<protein>
    <submittedName>
        <fullName evidence="4">TetR/AcrR family transcriptional regulator</fullName>
    </submittedName>
</protein>
<dbReference type="GO" id="GO:0003677">
    <property type="term" value="F:DNA binding"/>
    <property type="evidence" value="ECO:0007669"/>
    <property type="project" value="UniProtKB-UniRule"/>
</dbReference>
<evidence type="ECO:0000256" key="1">
    <source>
        <dbReference type="ARBA" id="ARBA00023125"/>
    </source>
</evidence>
<name>A0A949TMI0_9CLOT</name>
<proteinExistence type="predicted"/>
<feature type="DNA-binding region" description="H-T-H motif" evidence="2">
    <location>
        <begin position="36"/>
        <end position="55"/>
    </location>
</feature>
<evidence type="ECO:0000259" key="3">
    <source>
        <dbReference type="PROSITE" id="PS50977"/>
    </source>
</evidence>
<feature type="domain" description="HTH tetR-type" evidence="3">
    <location>
        <begin position="13"/>
        <end position="73"/>
    </location>
</feature>
<accession>A0A949TMI0</accession>
<dbReference type="RefSeq" id="WP_218320212.1">
    <property type="nucleotide sequence ID" value="NZ_JAEEGC010000039.1"/>
</dbReference>
<dbReference type="InterPro" id="IPR001647">
    <property type="entry name" value="HTH_TetR"/>
</dbReference>
<dbReference type="PANTHER" id="PTHR43479">
    <property type="entry name" value="ACREF/ENVCD OPERON REPRESSOR-RELATED"/>
    <property type="match status" value="1"/>
</dbReference>